<proteinExistence type="predicted"/>
<protein>
    <recommendedName>
        <fullName evidence="3">DUF1795 domain-containing protein</fullName>
    </recommendedName>
</protein>
<dbReference type="Proteomes" id="UP000053528">
    <property type="component" value="Unassembled WGS sequence"/>
</dbReference>
<gene>
    <name evidence="1" type="ORF">HMPREF2128_02720</name>
</gene>
<reference evidence="1 2" key="1">
    <citation type="submission" date="2014-07" db="EMBL/GenBank/DDBJ databases">
        <authorList>
            <person name="McCorrison J."/>
            <person name="Sanka R."/>
            <person name="Torralba M."/>
            <person name="Gillis M."/>
            <person name="Haft D.H."/>
            <person name="Methe B."/>
            <person name="Sutton G."/>
            <person name="Nelson K.E."/>
        </authorList>
    </citation>
    <scope>NUCLEOTIDE SEQUENCE [LARGE SCALE GENOMIC DNA]</scope>
    <source>
        <strain evidence="1 2">DNF00011</strain>
    </source>
</reference>
<dbReference type="RefSeq" id="WP_035754811.1">
    <property type="nucleotide sequence ID" value="NZ_JRNH01000007.1"/>
</dbReference>
<evidence type="ECO:0008006" key="3">
    <source>
        <dbReference type="Google" id="ProtNLM"/>
    </source>
</evidence>
<evidence type="ECO:0000313" key="1">
    <source>
        <dbReference type="EMBL" id="KGF21107.1"/>
    </source>
</evidence>
<sequence length="164" mass="19077">MHNPEIEFTLSEHRDARFRLPIPQDWEMDTSGSDQGVFIYMGSEAWGSSRFRPNIVVIQRAYDHRHDNDEDYYREILATDAGLADQLAEYRNIHLSWDTLGEDSAAVLRVSSYRNEEGTPLMLYQWNALRSGLEVNFAITFPTADYSVWADLAYAWAKDFEWTV</sequence>
<dbReference type="AlphaFoldDB" id="A0A095ZRC6"/>
<comment type="caution">
    <text evidence="1">The sequence shown here is derived from an EMBL/GenBank/DDBJ whole genome shotgun (WGS) entry which is preliminary data.</text>
</comment>
<accession>A0A095ZRC6</accession>
<evidence type="ECO:0000313" key="2">
    <source>
        <dbReference type="Proteomes" id="UP000053528"/>
    </source>
</evidence>
<dbReference type="EMBL" id="JRNH01000007">
    <property type="protein sequence ID" value="KGF21107.1"/>
    <property type="molecule type" value="Genomic_DNA"/>
</dbReference>
<dbReference type="Gene3D" id="3.40.1000.10">
    <property type="entry name" value="Mog1/PsbP, alpha/beta/alpha sandwich"/>
    <property type="match status" value="1"/>
</dbReference>
<organism evidence="1 2">
    <name type="scientific">Pseudoglutamicibacter albus DNF00011</name>
    <dbReference type="NCBI Taxonomy" id="1401063"/>
    <lineage>
        <taxon>Bacteria</taxon>
        <taxon>Bacillati</taxon>
        <taxon>Actinomycetota</taxon>
        <taxon>Actinomycetes</taxon>
        <taxon>Micrococcales</taxon>
        <taxon>Micrococcaceae</taxon>
        <taxon>Pseudoglutamicibacter</taxon>
    </lineage>
</organism>
<name>A0A095ZRC6_9MICC</name>